<evidence type="ECO:0000313" key="2">
    <source>
        <dbReference type="Proteomes" id="UP000499080"/>
    </source>
</evidence>
<protein>
    <submittedName>
        <fullName evidence="1">Uncharacterized protein</fullName>
    </submittedName>
</protein>
<organism evidence="1 2">
    <name type="scientific">Araneus ventricosus</name>
    <name type="common">Orbweaver spider</name>
    <name type="synonym">Epeira ventricosa</name>
    <dbReference type="NCBI Taxonomy" id="182803"/>
    <lineage>
        <taxon>Eukaryota</taxon>
        <taxon>Metazoa</taxon>
        <taxon>Ecdysozoa</taxon>
        <taxon>Arthropoda</taxon>
        <taxon>Chelicerata</taxon>
        <taxon>Arachnida</taxon>
        <taxon>Araneae</taxon>
        <taxon>Araneomorphae</taxon>
        <taxon>Entelegynae</taxon>
        <taxon>Araneoidea</taxon>
        <taxon>Araneidae</taxon>
        <taxon>Araneus</taxon>
    </lineage>
</organism>
<dbReference type="Proteomes" id="UP000499080">
    <property type="component" value="Unassembled WGS sequence"/>
</dbReference>
<dbReference type="AlphaFoldDB" id="A0A4Y2PGS7"/>
<proteinExistence type="predicted"/>
<keyword evidence="2" id="KW-1185">Reference proteome</keyword>
<name>A0A4Y2PGS7_ARAVE</name>
<sequence>MWPLWSPTLMSRANLPPTRPEKISSIPAELWQITTIVTAPVETHHKTTFSAENAQVPSLGFLWGRNISPIETAQNSVSAKVGRPARNTAASMVHWGFNLLLKVQR</sequence>
<reference evidence="1 2" key="1">
    <citation type="journal article" date="2019" name="Sci. Rep.">
        <title>Orb-weaving spider Araneus ventricosus genome elucidates the spidroin gene catalogue.</title>
        <authorList>
            <person name="Kono N."/>
            <person name="Nakamura H."/>
            <person name="Ohtoshi R."/>
            <person name="Moran D.A.P."/>
            <person name="Shinohara A."/>
            <person name="Yoshida Y."/>
            <person name="Fujiwara M."/>
            <person name="Mori M."/>
            <person name="Tomita M."/>
            <person name="Arakawa K."/>
        </authorList>
    </citation>
    <scope>NUCLEOTIDE SEQUENCE [LARGE SCALE GENOMIC DNA]</scope>
</reference>
<comment type="caution">
    <text evidence="1">The sequence shown here is derived from an EMBL/GenBank/DDBJ whole genome shotgun (WGS) entry which is preliminary data.</text>
</comment>
<accession>A0A4Y2PGS7</accession>
<gene>
    <name evidence="1" type="ORF">AVEN_273858_1</name>
</gene>
<dbReference type="EMBL" id="BGPR01011068">
    <property type="protein sequence ID" value="GBN49417.1"/>
    <property type="molecule type" value="Genomic_DNA"/>
</dbReference>
<evidence type="ECO:0000313" key="1">
    <source>
        <dbReference type="EMBL" id="GBN49417.1"/>
    </source>
</evidence>